<evidence type="ECO:0000256" key="17">
    <source>
        <dbReference type="PROSITE-ProRule" id="PRU00175"/>
    </source>
</evidence>
<evidence type="ECO:0000256" key="13">
    <source>
        <dbReference type="ARBA" id="ARBA00022833"/>
    </source>
</evidence>
<feature type="compositionally biased region" description="Polar residues" evidence="18">
    <location>
        <begin position="237"/>
        <end position="261"/>
    </location>
</feature>
<evidence type="ECO:0000256" key="14">
    <source>
        <dbReference type="ARBA" id="ARBA00023136"/>
    </source>
</evidence>
<keyword evidence="11 17" id="KW-0863">Zinc-finger</keyword>
<dbReference type="GO" id="GO:0043161">
    <property type="term" value="P:proteasome-mediated ubiquitin-dependent protein catabolic process"/>
    <property type="evidence" value="ECO:0007669"/>
    <property type="project" value="TreeGrafter"/>
</dbReference>
<dbReference type="InterPro" id="IPR011011">
    <property type="entry name" value="Znf_FYVE_PHD"/>
</dbReference>
<evidence type="ECO:0000313" key="22">
    <source>
        <dbReference type="Proteomes" id="UP000799536"/>
    </source>
</evidence>
<keyword evidence="12" id="KW-0833">Ubl conjugation pathway</keyword>
<evidence type="ECO:0000256" key="12">
    <source>
        <dbReference type="ARBA" id="ARBA00022786"/>
    </source>
</evidence>
<keyword evidence="14" id="KW-0472">Membrane</keyword>
<feature type="compositionally biased region" description="Polar residues" evidence="18">
    <location>
        <begin position="1"/>
        <end position="10"/>
    </location>
</feature>
<dbReference type="AlphaFoldDB" id="A0A9P4JGC1"/>
<keyword evidence="7" id="KW-0808">Transferase</keyword>
<dbReference type="EC" id="2.3.2.27" evidence="6"/>
<dbReference type="SUPFAM" id="SSF57903">
    <property type="entry name" value="FYVE/PHD zinc finger"/>
    <property type="match status" value="1"/>
</dbReference>
<dbReference type="Gene3D" id="3.30.40.10">
    <property type="entry name" value="Zinc/RING finger domain, C3HC4 (zinc finger)"/>
    <property type="match status" value="2"/>
</dbReference>
<evidence type="ECO:0000256" key="5">
    <source>
        <dbReference type="ARBA" id="ARBA00004906"/>
    </source>
</evidence>
<dbReference type="Pfam" id="PF13639">
    <property type="entry name" value="zf-RING_2"/>
    <property type="match status" value="1"/>
</dbReference>
<dbReference type="PANTHER" id="PTHR46661:SF4">
    <property type="entry name" value="RING-TYPE DOMAIN-CONTAINING PROTEIN"/>
    <property type="match status" value="1"/>
</dbReference>
<comment type="subcellular location">
    <subcellularLocation>
        <location evidence="3">Endosome</location>
    </subcellularLocation>
    <subcellularLocation>
        <location evidence="4">Lysosome</location>
    </subcellularLocation>
    <subcellularLocation>
        <location evidence="2">Membrane</location>
        <topology evidence="2">Peripheral membrane protein</topology>
    </subcellularLocation>
</comment>
<dbReference type="Proteomes" id="UP000799536">
    <property type="component" value="Unassembled WGS sequence"/>
</dbReference>
<evidence type="ECO:0000256" key="8">
    <source>
        <dbReference type="ARBA" id="ARBA00022707"/>
    </source>
</evidence>
<feature type="region of interest" description="Disordered" evidence="18">
    <location>
        <begin position="146"/>
        <end position="261"/>
    </location>
</feature>
<dbReference type="GO" id="GO:0070936">
    <property type="term" value="P:protein K48-linked ubiquitination"/>
    <property type="evidence" value="ECO:0007669"/>
    <property type="project" value="TreeGrafter"/>
</dbReference>
<evidence type="ECO:0000259" key="20">
    <source>
        <dbReference type="PROSITE" id="PS50178"/>
    </source>
</evidence>
<organism evidence="21 22">
    <name type="scientific">Delitschia confertaspora ATCC 74209</name>
    <dbReference type="NCBI Taxonomy" id="1513339"/>
    <lineage>
        <taxon>Eukaryota</taxon>
        <taxon>Fungi</taxon>
        <taxon>Dikarya</taxon>
        <taxon>Ascomycota</taxon>
        <taxon>Pezizomycotina</taxon>
        <taxon>Dothideomycetes</taxon>
        <taxon>Pleosporomycetidae</taxon>
        <taxon>Pleosporales</taxon>
        <taxon>Delitschiaceae</taxon>
        <taxon>Delitschia</taxon>
    </lineage>
</organism>
<proteinExistence type="predicted"/>
<evidence type="ECO:0000256" key="2">
    <source>
        <dbReference type="ARBA" id="ARBA00004170"/>
    </source>
</evidence>
<evidence type="ECO:0000256" key="16">
    <source>
        <dbReference type="ARBA" id="ARBA00023288"/>
    </source>
</evidence>
<sequence>MASLSHSNFLSPGEVSGPPSGELSANPRDTVPITLGEETKRRWSTPDSEEREATPTSTSASTTRSRTLRFETPGPSRRNTDIVVPPWQPDEEASSCPVCGHSFTFFYRKHHCRKCGRVVCGNCSLHRITIPRQFIVRPPEDRLAADELQTTEEEPIIEMSSDEEEEDSAEAPSPPPTHSHLGGREEVRVCNPCVPDPNFSPPPQPARLQPTQHNRAPRWDPHLRHRTQGGSLAGVNMPTSQAAPQNNTGRMSRTWNPTGNIWTESQMVGHNIPNNQSPFARLPLQKSTYPPPPCRNANGDFPPEDLTPEEVAERDRQVLQAWDNIHRAFLEDVRRPRSRTDEYEYREARRAAYLVRDRQGTLDGWADTPEVLKPVRRPSPSPTRVQLPERRPFVPHPAAPGEYRPSPPQDGQNQGGFPSPFTVRLARSAPQTSQNRDRIPPLTTSRNGHSPPQVTQDRDRTPTRIPTRIQHAIDLSRSVRESRRPSVASRRRQIPEEDECPVCGQELPPKGHNGSTVAREEHVQQCIALYSGGAGPSTSLPTGAPNLASSAAISASASMPSDAQAQLPMNTPDRAQGVPQINRQNRMLVYTATEKDCLGEDGERQECVICFEEFEQGSEMGRLVCLCKFHRACIRQWWDTKGTGSCPTHQLHD</sequence>
<feature type="domain" description="RING-type" evidence="19">
    <location>
        <begin position="607"/>
        <end position="650"/>
    </location>
</feature>
<feature type="compositionally biased region" description="Acidic residues" evidence="18">
    <location>
        <begin position="149"/>
        <end position="169"/>
    </location>
</feature>
<dbReference type="GO" id="GO:0016020">
    <property type="term" value="C:membrane"/>
    <property type="evidence" value="ECO:0007669"/>
    <property type="project" value="UniProtKB-SubCell"/>
</dbReference>
<name>A0A9P4JGC1_9PLEO</name>
<comment type="caution">
    <text evidence="21">The sequence shown here is derived from an EMBL/GenBank/DDBJ whole genome shotgun (WGS) entry which is preliminary data.</text>
</comment>
<evidence type="ECO:0000259" key="19">
    <source>
        <dbReference type="PROSITE" id="PS50089"/>
    </source>
</evidence>
<evidence type="ECO:0000256" key="4">
    <source>
        <dbReference type="ARBA" id="ARBA00004371"/>
    </source>
</evidence>
<evidence type="ECO:0000256" key="6">
    <source>
        <dbReference type="ARBA" id="ARBA00012483"/>
    </source>
</evidence>
<feature type="region of interest" description="Disordered" evidence="18">
    <location>
        <begin position="1"/>
        <end position="86"/>
    </location>
</feature>
<evidence type="ECO:0000256" key="1">
    <source>
        <dbReference type="ARBA" id="ARBA00000900"/>
    </source>
</evidence>
<dbReference type="Pfam" id="PF01363">
    <property type="entry name" value="FYVE"/>
    <property type="match status" value="1"/>
</dbReference>
<feature type="compositionally biased region" description="Pro residues" evidence="18">
    <location>
        <begin position="194"/>
        <end position="205"/>
    </location>
</feature>
<feature type="compositionally biased region" description="Polar residues" evidence="18">
    <location>
        <begin position="442"/>
        <end position="454"/>
    </location>
</feature>
<evidence type="ECO:0000256" key="15">
    <source>
        <dbReference type="ARBA" id="ARBA00023228"/>
    </source>
</evidence>
<gene>
    <name evidence="21" type="ORF">GQ43DRAFT_190795</name>
</gene>
<dbReference type="GO" id="GO:0008270">
    <property type="term" value="F:zinc ion binding"/>
    <property type="evidence" value="ECO:0007669"/>
    <property type="project" value="UniProtKB-KW"/>
</dbReference>
<dbReference type="InterPro" id="IPR001841">
    <property type="entry name" value="Znf_RING"/>
</dbReference>
<keyword evidence="10" id="KW-0967">Endosome</keyword>
<dbReference type="PROSITE" id="PS50178">
    <property type="entry name" value="ZF_FYVE"/>
    <property type="match status" value="1"/>
</dbReference>
<dbReference type="InterPro" id="IPR051878">
    <property type="entry name" value="ZNRF_ubiq-protein_ligase"/>
</dbReference>
<evidence type="ECO:0000256" key="3">
    <source>
        <dbReference type="ARBA" id="ARBA00004177"/>
    </source>
</evidence>
<dbReference type="InterPro" id="IPR000306">
    <property type="entry name" value="Znf_FYVE"/>
</dbReference>
<evidence type="ECO:0000256" key="9">
    <source>
        <dbReference type="ARBA" id="ARBA00022723"/>
    </source>
</evidence>
<dbReference type="SMART" id="SM00184">
    <property type="entry name" value="RING"/>
    <property type="match status" value="1"/>
</dbReference>
<evidence type="ECO:0000256" key="10">
    <source>
        <dbReference type="ARBA" id="ARBA00022753"/>
    </source>
</evidence>
<comment type="pathway">
    <text evidence="5">Protein modification; protein ubiquitination.</text>
</comment>
<protein>
    <recommendedName>
        <fullName evidence="6">RING-type E3 ubiquitin transferase</fullName>
        <ecNumber evidence="6">2.3.2.27</ecNumber>
    </recommendedName>
</protein>
<evidence type="ECO:0000256" key="11">
    <source>
        <dbReference type="ARBA" id="ARBA00022771"/>
    </source>
</evidence>
<dbReference type="GO" id="GO:0061630">
    <property type="term" value="F:ubiquitin protein ligase activity"/>
    <property type="evidence" value="ECO:0007669"/>
    <property type="project" value="UniProtKB-EC"/>
</dbReference>
<dbReference type="PANTHER" id="PTHR46661">
    <property type="entry name" value="E3 UBIQUITIN-PROTEIN LIGASE ZNRF1-LIKE PROTEIN"/>
    <property type="match status" value="1"/>
</dbReference>
<dbReference type="CDD" id="cd16489">
    <property type="entry name" value="mRING-CH-C4HC2H_ZNRF"/>
    <property type="match status" value="1"/>
</dbReference>
<keyword evidence="16" id="KW-0449">Lipoprotein</keyword>
<feature type="region of interest" description="Disordered" evidence="18">
    <location>
        <begin position="364"/>
        <end position="515"/>
    </location>
</feature>
<evidence type="ECO:0000313" key="21">
    <source>
        <dbReference type="EMBL" id="KAF2197774.1"/>
    </source>
</evidence>
<comment type="catalytic activity">
    <reaction evidence="1">
        <text>S-ubiquitinyl-[E2 ubiquitin-conjugating enzyme]-L-cysteine + [acceptor protein]-L-lysine = [E2 ubiquitin-conjugating enzyme]-L-cysteine + N(6)-ubiquitinyl-[acceptor protein]-L-lysine.</text>
        <dbReference type="EC" id="2.3.2.27"/>
    </reaction>
</comment>
<evidence type="ECO:0000256" key="18">
    <source>
        <dbReference type="SAM" id="MobiDB-lite"/>
    </source>
</evidence>
<feature type="compositionally biased region" description="Low complexity" evidence="18">
    <location>
        <begin position="54"/>
        <end position="65"/>
    </location>
</feature>
<dbReference type="InterPro" id="IPR017455">
    <property type="entry name" value="Znf_FYVE-rel"/>
</dbReference>
<reference evidence="21" key="1">
    <citation type="journal article" date="2020" name="Stud. Mycol.">
        <title>101 Dothideomycetes genomes: a test case for predicting lifestyles and emergence of pathogens.</title>
        <authorList>
            <person name="Haridas S."/>
            <person name="Albert R."/>
            <person name="Binder M."/>
            <person name="Bloem J."/>
            <person name="Labutti K."/>
            <person name="Salamov A."/>
            <person name="Andreopoulos B."/>
            <person name="Baker S."/>
            <person name="Barry K."/>
            <person name="Bills G."/>
            <person name="Bluhm B."/>
            <person name="Cannon C."/>
            <person name="Castanera R."/>
            <person name="Culley D."/>
            <person name="Daum C."/>
            <person name="Ezra D."/>
            <person name="Gonzalez J."/>
            <person name="Henrissat B."/>
            <person name="Kuo A."/>
            <person name="Liang C."/>
            <person name="Lipzen A."/>
            <person name="Lutzoni F."/>
            <person name="Magnuson J."/>
            <person name="Mondo S."/>
            <person name="Nolan M."/>
            <person name="Ohm R."/>
            <person name="Pangilinan J."/>
            <person name="Park H.-J."/>
            <person name="Ramirez L."/>
            <person name="Alfaro M."/>
            <person name="Sun H."/>
            <person name="Tritt A."/>
            <person name="Yoshinaga Y."/>
            <person name="Zwiers L.-H."/>
            <person name="Turgeon B."/>
            <person name="Goodwin S."/>
            <person name="Spatafora J."/>
            <person name="Crous P."/>
            <person name="Grigoriev I."/>
        </authorList>
    </citation>
    <scope>NUCLEOTIDE SEQUENCE</scope>
    <source>
        <strain evidence="21">ATCC 74209</strain>
    </source>
</reference>
<dbReference type="PROSITE" id="PS50089">
    <property type="entry name" value="ZF_RING_2"/>
    <property type="match status" value="1"/>
</dbReference>
<keyword evidence="15" id="KW-0458">Lysosome</keyword>
<accession>A0A9P4JGC1</accession>
<dbReference type="EMBL" id="ML994200">
    <property type="protein sequence ID" value="KAF2197774.1"/>
    <property type="molecule type" value="Genomic_DNA"/>
</dbReference>
<dbReference type="GO" id="GO:0005768">
    <property type="term" value="C:endosome"/>
    <property type="evidence" value="ECO:0007669"/>
    <property type="project" value="UniProtKB-SubCell"/>
</dbReference>
<keyword evidence="13" id="KW-0862">Zinc</keyword>
<dbReference type="OrthoDB" id="660555at2759"/>
<dbReference type="InterPro" id="IPR013083">
    <property type="entry name" value="Znf_RING/FYVE/PHD"/>
</dbReference>
<keyword evidence="22" id="KW-1185">Reference proteome</keyword>
<keyword evidence="9" id="KW-0479">Metal-binding</keyword>
<dbReference type="SUPFAM" id="SSF57850">
    <property type="entry name" value="RING/U-box"/>
    <property type="match status" value="1"/>
</dbReference>
<feature type="domain" description="FYVE-type" evidence="20">
    <location>
        <begin position="90"/>
        <end position="198"/>
    </location>
</feature>
<keyword evidence="8" id="KW-0519">Myristate</keyword>
<dbReference type="SMART" id="SM00064">
    <property type="entry name" value="FYVE"/>
    <property type="match status" value="1"/>
</dbReference>
<evidence type="ECO:0000256" key="7">
    <source>
        <dbReference type="ARBA" id="ARBA00022679"/>
    </source>
</evidence>